<sequence length="72" mass="8056">MADLTAFSTASSALIALTFNSSLLNVDILQKRIVLSNFFDQIVERARIVQQMPTILGQILFEDLGDPVLREF</sequence>
<evidence type="ECO:0000313" key="2">
    <source>
        <dbReference type="WBParaSite" id="nRc.2.0.1.t32001-RA"/>
    </source>
</evidence>
<reference evidence="2" key="1">
    <citation type="submission" date="2022-11" db="UniProtKB">
        <authorList>
            <consortium name="WormBaseParasite"/>
        </authorList>
    </citation>
    <scope>IDENTIFICATION</scope>
</reference>
<keyword evidence="1" id="KW-1185">Reference proteome</keyword>
<proteinExistence type="predicted"/>
<evidence type="ECO:0000313" key="1">
    <source>
        <dbReference type="Proteomes" id="UP000887565"/>
    </source>
</evidence>
<name>A0A915JZR0_ROMCU</name>
<dbReference type="AlphaFoldDB" id="A0A915JZR0"/>
<dbReference type="Proteomes" id="UP000887565">
    <property type="component" value="Unplaced"/>
</dbReference>
<protein>
    <submittedName>
        <fullName evidence="2">Uncharacterized protein</fullName>
    </submittedName>
</protein>
<organism evidence="1 2">
    <name type="scientific">Romanomermis culicivorax</name>
    <name type="common">Nematode worm</name>
    <dbReference type="NCBI Taxonomy" id="13658"/>
    <lineage>
        <taxon>Eukaryota</taxon>
        <taxon>Metazoa</taxon>
        <taxon>Ecdysozoa</taxon>
        <taxon>Nematoda</taxon>
        <taxon>Enoplea</taxon>
        <taxon>Dorylaimia</taxon>
        <taxon>Mermithida</taxon>
        <taxon>Mermithoidea</taxon>
        <taxon>Mermithidae</taxon>
        <taxon>Romanomermis</taxon>
    </lineage>
</organism>
<dbReference type="WBParaSite" id="nRc.2.0.1.t32001-RA">
    <property type="protein sequence ID" value="nRc.2.0.1.t32001-RA"/>
    <property type="gene ID" value="nRc.2.0.1.g32001"/>
</dbReference>
<accession>A0A915JZR0</accession>